<dbReference type="InterPro" id="IPR009003">
    <property type="entry name" value="Peptidase_S1_PA"/>
</dbReference>
<accession>A0A6P8ING9</accession>
<dbReference type="FunCoup" id="A0A6P8ING9">
    <property type="interactions" value="81"/>
</dbReference>
<comment type="subcellular location">
    <subcellularLocation>
        <location evidence="1">Secreted</location>
    </subcellularLocation>
</comment>
<dbReference type="CDD" id="cd06263">
    <property type="entry name" value="MAM"/>
    <property type="match status" value="1"/>
</dbReference>
<evidence type="ECO:0000256" key="5">
    <source>
        <dbReference type="ARBA" id="ARBA00022825"/>
    </source>
</evidence>
<dbReference type="GO" id="GO:0005615">
    <property type="term" value="C:extracellular space"/>
    <property type="evidence" value="ECO:0007669"/>
    <property type="project" value="TreeGrafter"/>
</dbReference>
<dbReference type="InterPro" id="IPR000998">
    <property type="entry name" value="MAM_dom"/>
</dbReference>
<keyword evidence="6" id="KW-1015">Disulfide bond</keyword>
<organism evidence="11 12">
    <name type="scientific">Actinia tenebrosa</name>
    <name type="common">Australian red waratah sea anemone</name>
    <dbReference type="NCBI Taxonomy" id="6105"/>
    <lineage>
        <taxon>Eukaryota</taxon>
        <taxon>Metazoa</taxon>
        <taxon>Cnidaria</taxon>
        <taxon>Anthozoa</taxon>
        <taxon>Hexacorallia</taxon>
        <taxon>Actiniaria</taxon>
        <taxon>Actiniidae</taxon>
        <taxon>Actinia</taxon>
    </lineage>
</organism>
<dbReference type="GO" id="GO:0016020">
    <property type="term" value="C:membrane"/>
    <property type="evidence" value="ECO:0007669"/>
    <property type="project" value="InterPro"/>
</dbReference>
<dbReference type="KEGG" id="aten:116303098"/>
<evidence type="ECO:0000256" key="4">
    <source>
        <dbReference type="ARBA" id="ARBA00022801"/>
    </source>
</evidence>
<evidence type="ECO:0000256" key="7">
    <source>
        <dbReference type="RuleBase" id="RU363034"/>
    </source>
</evidence>
<dbReference type="SMART" id="SM00020">
    <property type="entry name" value="Tryp_SPc"/>
    <property type="match status" value="1"/>
</dbReference>
<dbReference type="GeneID" id="116303098"/>
<keyword evidence="2" id="KW-0964">Secreted</keyword>
<evidence type="ECO:0000256" key="3">
    <source>
        <dbReference type="ARBA" id="ARBA00022670"/>
    </source>
</evidence>
<dbReference type="PROSITE" id="PS00135">
    <property type="entry name" value="TRYPSIN_SER"/>
    <property type="match status" value="1"/>
</dbReference>
<evidence type="ECO:0000259" key="10">
    <source>
        <dbReference type="PROSITE" id="PS50240"/>
    </source>
</evidence>
<feature type="domain" description="Peptidase S1" evidence="10">
    <location>
        <begin position="253"/>
        <end position="494"/>
    </location>
</feature>
<dbReference type="PANTHER" id="PTHR24264">
    <property type="entry name" value="TRYPSIN-RELATED"/>
    <property type="match status" value="1"/>
</dbReference>
<dbReference type="CDD" id="cd00190">
    <property type="entry name" value="Tryp_SPc"/>
    <property type="match status" value="1"/>
</dbReference>
<dbReference type="Gene3D" id="2.60.120.200">
    <property type="match status" value="1"/>
</dbReference>
<dbReference type="Proteomes" id="UP000515163">
    <property type="component" value="Unplaced"/>
</dbReference>
<feature type="chain" id="PRO_5028385262" evidence="8">
    <location>
        <begin position="30"/>
        <end position="497"/>
    </location>
</feature>
<dbReference type="Pfam" id="PF00089">
    <property type="entry name" value="Trypsin"/>
    <property type="match status" value="1"/>
</dbReference>
<keyword evidence="3 7" id="KW-0645">Protease</keyword>
<keyword evidence="5 7" id="KW-0720">Serine protease</keyword>
<dbReference type="RefSeq" id="XP_031568414.1">
    <property type="nucleotide sequence ID" value="XM_031712554.1"/>
</dbReference>
<dbReference type="OrthoDB" id="10061449at2759"/>
<keyword evidence="4 7" id="KW-0378">Hydrolase</keyword>
<dbReference type="PROSITE" id="PS50060">
    <property type="entry name" value="MAM_2"/>
    <property type="match status" value="1"/>
</dbReference>
<evidence type="ECO:0000256" key="2">
    <source>
        <dbReference type="ARBA" id="ARBA00022525"/>
    </source>
</evidence>
<dbReference type="PRINTS" id="PR00722">
    <property type="entry name" value="CHYMOTRYPSIN"/>
</dbReference>
<dbReference type="InParanoid" id="A0A6P8ING9"/>
<evidence type="ECO:0000256" key="8">
    <source>
        <dbReference type="SAM" id="SignalP"/>
    </source>
</evidence>
<name>A0A6P8ING9_ACTTE</name>
<dbReference type="FunFam" id="2.40.10.10:FF:000003">
    <property type="entry name" value="Transmembrane serine protease 3"/>
    <property type="match status" value="1"/>
</dbReference>
<dbReference type="PROSITE" id="PS00134">
    <property type="entry name" value="TRYPSIN_HIS"/>
    <property type="match status" value="1"/>
</dbReference>
<dbReference type="Gene3D" id="2.40.10.10">
    <property type="entry name" value="Trypsin-like serine proteases"/>
    <property type="match status" value="1"/>
</dbReference>
<evidence type="ECO:0000259" key="9">
    <source>
        <dbReference type="PROSITE" id="PS50060"/>
    </source>
</evidence>
<dbReference type="PROSITE" id="PS50240">
    <property type="entry name" value="TRYPSIN_DOM"/>
    <property type="match status" value="1"/>
</dbReference>
<dbReference type="Pfam" id="PF00629">
    <property type="entry name" value="MAM"/>
    <property type="match status" value="1"/>
</dbReference>
<keyword evidence="11" id="KW-1185">Reference proteome</keyword>
<reference evidence="12" key="1">
    <citation type="submission" date="2025-08" db="UniProtKB">
        <authorList>
            <consortium name="RefSeq"/>
        </authorList>
    </citation>
    <scope>IDENTIFICATION</scope>
    <source>
        <tissue evidence="12">Tentacle</tissue>
    </source>
</reference>
<evidence type="ECO:0000313" key="11">
    <source>
        <dbReference type="Proteomes" id="UP000515163"/>
    </source>
</evidence>
<feature type="signal peptide" evidence="8">
    <location>
        <begin position="1"/>
        <end position="29"/>
    </location>
</feature>
<feature type="domain" description="MAM" evidence="9">
    <location>
        <begin position="53"/>
        <end position="212"/>
    </location>
</feature>
<dbReference type="InterPro" id="IPR001254">
    <property type="entry name" value="Trypsin_dom"/>
</dbReference>
<gene>
    <name evidence="12" type="primary">LOC116303098</name>
</gene>
<dbReference type="SUPFAM" id="SSF49899">
    <property type="entry name" value="Concanavalin A-like lectins/glucanases"/>
    <property type="match status" value="1"/>
</dbReference>
<dbReference type="AlphaFoldDB" id="A0A6P8ING9"/>
<dbReference type="SMART" id="SM00137">
    <property type="entry name" value="MAM"/>
    <property type="match status" value="1"/>
</dbReference>
<dbReference type="InterPro" id="IPR001314">
    <property type="entry name" value="Peptidase_S1A"/>
</dbReference>
<proteinExistence type="predicted"/>
<keyword evidence="8" id="KW-0732">Signal</keyword>
<sequence length="497" mass="54992">MLMRLMMRTAHIHVTAVFLVLSLVGLTTSNPCSGSWTTQRPWTTSRPVSLQNGTCNFDDIQCWFIQNSKDQLDFTIYRGSTPSVATGPSADYTSGHGKYIYAEASGQIPGSRARMHTYLFLRHSACLFFRYHMFGADMGTLKVYVNDRLEWELHGNQGNQWTKATIPVQLSASGMYKIEYEAVIGNSFRSDIALDDFGFQEYYSIDKDVCDITPSCAKPTAQPTVLPSPPPTFPPHPPQNVSCGVPAIPPARIIGGVDARPGSWPWQVAIKISGFFFCGGTLIAPRWVLTAAHCIFQGLPHSSYEIVVGEHNQSIAEGTEQSVYASNITVHPSWNATRIDTDIALIYLSRPVMINDRIKPACLPRQDEIVPRNASCYITGWGKIHHPGGSHHTLQQARLPLASRKCCQKKVDASPAVPSHIKITDNMICAGKKGSIKSGCHGDSGGPFVCQARDGRWVLQGAVSWGSPRCDTRDAFSVFARVARFRNWIDYHMRSVR</sequence>
<dbReference type="InterPro" id="IPR050127">
    <property type="entry name" value="Serine_Proteases_S1"/>
</dbReference>
<dbReference type="InterPro" id="IPR013320">
    <property type="entry name" value="ConA-like_dom_sf"/>
</dbReference>
<evidence type="ECO:0000256" key="1">
    <source>
        <dbReference type="ARBA" id="ARBA00004613"/>
    </source>
</evidence>
<evidence type="ECO:0000313" key="12">
    <source>
        <dbReference type="RefSeq" id="XP_031568414.1"/>
    </source>
</evidence>
<dbReference type="InterPro" id="IPR043504">
    <property type="entry name" value="Peptidase_S1_PA_chymotrypsin"/>
</dbReference>
<evidence type="ECO:0000256" key="6">
    <source>
        <dbReference type="ARBA" id="ARBA00023157"/>
    </source>
</evidence>
<dbReference type="SUPFAM" id="SSF50494">
    <property type="entry name" value="Trypsin-like serine proteases"/>
    <property type="match status" value="1"/>
</dbReference>
<dbReference type="InterPro" id="IPR033116">
    <property type="entry name" value="TRYPSIN_SER"/>
</dbReference>
<dbReference type="PANTHER" id="PTHR24264:SF65">
    <property type="entry name" value="SRCR DOMAIN-CONTAINING PROTEIN"/>
    <property type="match status" value="1"/>
</dbReference>
<protein>
    <submittedName>
        <fullName evidence="12">Plasminogen-like</fullName>
    </submittedName>
</protein>
<dbReference type="InterPro" id="IPR018114">
    <property type="entry name" value="TRYPSIN_HIS"/>
</dbReference>
<dbReference type="GO" id="GO:0006508">
    <property type="term" value="P:proteolysis"/>
    <property type="evidence" value="ECO:0007669"/>
    <property type="project" value="UniProtKB-KW"/>
</dbReference>
<dbReference type="GO" id="GO:0004252">
    <property type="term" value="F:serine-type endopeptidase activity"/>
    <property type="evidence" value="ECO:0007669"/>
    <property type="project" value="InterPro"/>
</dbReference>